<dbReference type="PANTHER" id="PTHR32125">
    <property type="entry name" value="2-C-METHYL-D-ERYTHRITOL 4-PHOSPHATE CYTIDYLYLTRANSFERASE, CHLOROPLASTIC"/>
    <property type="match status" value="1"/>
</dbReference>
<dbReference type="STRING" id="331113.SNE_A18880"/>
<evidence type="ECO:0000256" key="6">
    <source>
        <dbReference type="ARBA" id="ARBA00023229"/>
    </source>
</evidence>
<gene>
    <name evidence="8" type="primary">isPD</name>
    <name evidence="7" type="synonym">ispD</name>
    <name evidence="8" type="ordered locus">SNE_A18880</name>
</gene>
<sequence>MTQTMPTIAAILLAGGTGSRMGGPIPKQFLPLKGQPIVQYSFDLFLSLPEISEIIVVCKPQFQTFFEKSPLKPIQFALPGKERQDSVASGFAHVSPSCEYVLIHDSARPLIQEEEVRKLIEEGLLIGAATLGVPMKYTVKEVDENGIVKKTLDRSRLYNIQTPQLLRRDILSKGLKKAQKQGLTLTDDVSLAELIHHPVKIVYGSDENLKITTPEDFEVAKQLVYV</sequence>
<feature type="site" description="Positions MEP for the nucleophilic attack" evidence="7">
    <location>
        <position position="154"/>
    </location>
</feature>
<evidence type="ECO:0000256" key="3">
    <source>
        <dbReference type="ARBA" id="ARBA00009789"/>
    </source>
</evidence>
<dbReference type="Proteomes" id="UP000000496">
    <property type="component" value="Chromosome gsn.131"/>
</dbReference>
<dbReference type="PROSITE" id="PS01295">
    <property type="entry name" value="ISPD"/>
    <property type="match status" value="1"/>
</dbReference>
<dbReference type="GO" id="GO:0019288">
    <property type="term" value="P:isopentenyl diphosphate biosynthetic process, methylerythritol 4-phosphate pathway"/>
    <property type="evidence" value="ECO:0007669"/>
    <property type="project" value="UniProtKB-UniRule"/>
</dbReference>
<keyword evidence="4 7" id="KW-0808">Transferase</keyword>
<dbReference type="CDD" id="cd02516">
    <property type="entry name" value="CDP-ME_synthetase"/>
    <property type="match status" value="1"/>
</dbReference>
<feature type="site" description="Transition state stabilizer" evidence="7">
    <location>
        <position position="20"/>
    </location>
</feature>
<dbReference type="Gene3D" id="3.90.550.10">
    <property type="entry name" value="Spore Coat Polysaccharide Biosynthesis Protein SpsA, Chain A"/>
    <property type="match status" value="1"/>
</dbReference>
<dbReference type="UniPathway" id="UPA00056">
    <property type="reaction ID" value="UER00093"/>
</dbReference>
<evidence type="ECO:0000256" key="5">
    <source>
        <dbReference type="ARBA" id="ARBA00022695"/>
    </source>
</evidence>
<dbReference type="KEGG" id="sng:SNE_A18880"/>
<dbReference type="Pfam" id="PF01128">
    <property type="entry name" value="IspD"/>
    <property type="match status" value="1"/>
</dbReference>
<organism evidence="8 9">
    <name type="scientific">Simkania negevensis (strain ATCC VR-1471 / DSM 27360 / Z)</name>
    <dbReference type="NCBI Taxonomy" id="331113"/>
    <lineage>
        <taxon>Bacteria</taxon>
        <taxon>Pseudomonadati</taxon>
        <taxon>Chlamydiota</taxon>
        <taxon>Chlamydiia</taxon>
        <taxon>Parachlamydiales</taxon>
        <taxon>Simkaniaceae</taxon>
        <taxon>Simkania</taxon>
    </lineage>
</organism>
<accession>F8L5L7</accession>
<dbReference type="eggNOG" id="COG1211">
    <property type="taxonomic scope" value="Bacteria"/>
</dbReference>
<dbReference type="InterPro" id="IPR034683">
    <property type="entry name" value="IspD/TarI"/>
</dbReference>
<comment type="pathway">
    <text evidence="2 7">Isoprenoid biosynthesis; isopentenyl diphosphate biosynthesis via DXP pathway; isopentenyl diphosphate from 1-deoxy-D-xylulose 5-phosphate: step 2/6.</text>
</comment>
<dbReference type="HOGENOM" id="CLU_061281_2_2_0"/>
<feature type="site" description="Transition state stabilizer" evidence="7">
    <location>
        <position position="27"/>
    </location>
</feature>
<comment type="similarity">
    <text evidence="3 7">Belongs to the IspD/TarI cytidylyltransferase family. IspD subfamily.</text>
</comment>
<feature type="site" description="Positions MEP for the nucleophilic attack" evidence="7">
    <location>
        <position position="210"/>
    </location>
</feature>
<evidence type="ECO:0000256" key="1">
    <source>
        <dbReference type="ARBA" id="ARBA00001282"/>
    </source>
</evidence>
<dbReference type="EMBL" id="FR872582">
    <property type="protein sequence ID" value="CCB89765.1"/>
    <property type="molecule type" value="Genomic_DNA"/>
</dbReference>
<keyword evidence="9" id="KW-1185">Reference proteome</keyword>
<dbReference type="SUPFAM" id="SSF53448">
    <property type="entry name" value="Nucleotide-diphospho-sugar transferases"/>
    <property type="match status" value="1"/>
</dbReference>
<dbReference type="FunFam" id="3.90.550.10:FF:000003">
    <property type="entry name" value="2-C-methyl-D-erythritol 4-phosphate cytidylyltransferase"/>
    <property type="match status" value="1"/>
</dbReference>
<evidence type="ECO:0000313" key="9">
    <source>
        <dbReference type="Proteomes" id="UP000000496"/>
    </source>
</evidence>
<dbReference type="AlphaFoldDB" id="F8L5L7"/>
<dbReference type="InterPro" id="IPR001228">
    <property type="entry name" value="IspD"/>
</dbReference>
<evidence type="ECO:0000256" key="7">
    <source>
        <dbReference type="HAMAP-Rule" id="MF_00108"/>
    </source>
</evidence>
<proteinExistence type="inferred from homology"/>
<protein>
    <recommendedName>
        <fullName evidence="7">2-C-methyl-D-erythritol 4-phosphate cytidylyltransferase</fullName>
        <ecNumber evidence="7">2.7.7.60</ecNumber>
    </recommendedName>
    <alternativeName>
        <fullName evidence="7">4-diphosphocytidyl-2C-methyl-D-erythritol synthase</fullName>
    </alternativeName>
    <alternativeName>
        <fullName evidence="7">MEP cytidylyltransferase</fullName>
        <shortName evidence="7">MCT</shortName>
    </alternativeName>
</protein>
<dbReference type="InterPro" id="IPR018294">
    <property type="entry name" value="ISPD_synthase_CS"/>
</dbReference>
<evidence type="ECO:0000256" key="4">
    <source>
        <dbReference type="ARBA" id="ARBA00022679"/>
    </source>
</evidence>
<dbReference type="PANTHER" id="PTHR32125:SF4">
    <property type="entry name" value="2-C-METHYL-D-ERYTHRITOL 4-PHOSPHATE CYTIDYLYLTRANSFERASE, CHLOROPLASTIC"/>
    <property type="match status" value="1"/>
</dbReference>
<dbReference type="NCBIfam" id="TIGR00453">
    <property type="entry name" value="ispD"/>
    <property type="match status" value="1"/>
</dbReference>
<dbReference type="InterPro" id="IPR050088">
    <property type="entry name" value="IspD/TarI_cytidylyltransf_bact"/>
</dbReference>
<name>F8L5L7_SIMNZ</name>
<reference evidence="8 9" key="1">
    <citation type="journal article" date="2011" name="Mol. Biol. Evol.">
        <title>Unity in variety--the pan-genome of the Chlamydiae.</title>
        <authorList>
            <person name="Collingro A."/>
            <person name="Tischler P."/>
            <person name="Weinmaier T."/>
            <person name="Penz T."/>
            <person name="Heinz E."/>
            <person name="Brunham R.C."/>
            <person name="Read T.D."/>
            <person name="Bavoil P.M."/>
            <person name="Sachse K."/>
            <person name="Kahane S."/>
            <person name="Friedman M.G."/>
            <person name="Rattei T."/>
            <person name="Myers G.S."/>
            <person name="Horn M."/>
        </authorList>
    </citation>
    <scope>NUCLEOTIDE SEQUENCE [LARGE SCALE GENOMIC DNA]</scope>
    <source>
        <strain evidence="9">ATCC VR-1471 / Z</strain>
    </source>
</reference>
<keyword evidence="6 7" id="KW-0414">Isoprene biosynthesis</keyword>
<dbReference type="EC" id="2.7.7.60" evidence="7"/>
<evidence type="ECO:0000256" key="2">
    <source>
        <dbReference type="ARBA" id="ARBA00004787"/>
    </source>
</evidence>
<keyword evidence="5 7" id="KW-0548">Nucleotidyltransferase</keyword>
<dbReference type="GO" id="GO:0050518">
    <property type="term" value="F:2-C-methyl-D-erythritol 4-phosphate cytidylyltransferase activity"/>
    <property type="evidence" value="ECO:0007669"/>
    <property type="project" value="UniProtKB-UniRule"/>
</dbReference>
<comment type="catalytic activity">
    <reaction evidence="1 7">
        <text>2-C-methyl-D-erythritol 4-phosphate + CTP + H(+) = 4-CDP-2-C-methyl-D-erythritol + diphosphate</text>
        <dbReference type="Rhea" id="RHEA:13429"/>
        <dbReference type="ChEBI" id="CHEBI:15378"/>
        <dbReference type="ChEBI" id="CHEBI:33019"/>
        <dbReference type="ChEBI" id="CHEBI:37563"/>
        <dbReference type="ChEBI" id="CHEBI:57823"/>
        <dbReference type="ChEBI" id="CHEBI:58262"/>
        <dbReference type="EC" id="2.7.7.60"/>
    </reaction>
</comment>
<comment type="function">
    <text evidence="7">Catalyzes the formation of 4-diphosphocytidyl-2-C-methyl-D-erythritol from CTP and 2-C-methyl-D-erythritol 4-phosphate (MEP).</text>
</comment>
<evidence type="ECO:0000313" key="8">
    <source>
        <dbReference type="EMBL" id="CCB89765.1"/>
    </source>
</evidence>
<dbReference type="HAMAP" id="MF_00108">
    <property type="entry name" value="IspD"/>
    <property type="match status" value="1"/>
</dbReference>
<dbReference type="InterPro" id="IPR029044">
    <property type="entry name" value="Nucleotide-diphossugar_trans"/>
</dbReference>